<dbReference type="InterPro" id="IPR011008">
    <property type="entry name" value="Dimeric_a/b-barrel"/>
</dbReference>
<dbReference type="PROSITE" id="PS51725">
    <property type="entry name" value="ABM"/>
    <property type="match status" value="1"/>
</dbReference>
<proteinExistence type="predicted"/>
<dbReference type="Proteomes" id="UP000570514">
    <property type="component" value="Unassembled WGS sequence"/>
</dbReference>
<dbReference type="GO" id="GO:0004497">
    <property type="term" value="F:monooxygenase activity"/>
    <property type="evidence" value="ECO:0007669"/>
    <property type="project" value="UniProtKB-KW"/>
</dbReference>
<dbReference type="PANTHER" id="PTHR33336:SF3">
    <property type="entry name" value="ABM DOMAIN-CONTAINING PROTEIN"/>
    <property type="match status" value="1"/>
</dbReference>
<dbReference type="PANTHER" id="PTHR33336">
    <property type="entry name" value="QUINOL MONOOXYGENASE YGIN-RELATED"/>
    <property type="match status" value="1"/>
</dbReference>
<dbReference type="Gene3D" id="3.30.70.100">
    <property type="match status" value="1"/>
</dbReference>
<name>A0A846MTW7_9PROT</name>
<feature type="domain" description="ABM" evidence="1">
    <location>
        <begin position="5"/>
        <end position="94"/>
    </location>
</feature>
<organism evidence="2 3">
    <name type="scientific">Rhizomicrobium palustre</name>
    <dbReference type="NCBI Taxonomy" id="189966"/>
    <lineage>
        <taxon>Bacteria</taxon>
        <taxon>Pseudomonadati</taxon>
        <taxon>Pseudomonadota</taxon>
        <taxon>Alphaproteobacteria</taxon>
        <taxon>Micropepsales</taxon>
        <taxon>Micropepsaceae</taxon>
        <taxon>Rhizomicrobium</taxon>
    </lineage>
</organism>
<dbReference type="AlphaFoldDB" id="A0A846MTW7"/>
<keyword evidence="2" id="KW-0503">Monooxygenase</keyword>
<evidence type="ECO:0000313" key="2">
    <source>
        <dbReference type="EMBL" id="NIK86948.1"/>
    </source>
</evidence>
<dbReference type="Pfam" id="PF03992">
    <property type="entry name" value="ABM"/>
    <property type="match status" value="1"/>
</dbReference>
<evidence type="ECO:0000313" key="3">
    <source>
        <dbReference type="Proteomes" id="UP000570514"/>
    </source>
</evidence>
<keyword evidence="3" id="KW-1185">Reference proteome</keyword>
<dbReference type="SUPFAM" id="SSF54909">
    <property type="entry name" value="Dimeric alpha+beta barrel"/>
    <property type="match status" value="1"/>
</dbReference>
<accession>A0A846MTW7</accession>
<reference evidence="2 3" key="1">
    <citation type="submission" date="2020-03" db="EMBL/GenBank/DDBJ databases">
        <title>Genomic Encyclopedia of Type Strains, Phase IV (KMG-IV): sequencing the most valuable type-strain genomes for metagenomic binning, comparative biology and taxonomic classification.</title>
        <authorList>
            <person name="Goeker M."/>
        </authorList>
    </citation>
    <scope>NUCLEOTIDE SEQUENCE [LARGE SCALE GENOMIC DNA]</scope>
    <source>
        <strain evidence="2 3">DSM 19867</strain>
    </source>
</reference>
<dbReference type="InterPro" id="IPR050744">
    <property type="entry name" value="AI-2_Isomerase_LsrG"/>
</dbReference>
<evidence type="ECO:0000259" key="1">
    <source>
        <dbReference type="PROSITE" id="PS51725"/>
    </source>
</evidence>
<dbReference type="InterPro" id="IPR007138">
    <property type="entry name" value="ABM_dom"/>
</dbReference>
<comment type="caution">
    <text evidence="2">The sequence shown here is derived from an EMBL/GenBank/DDBJ whole genome shotgun (WGS) entry which is preliminary data.</text>
</comment>
<gene>
    <name evidence="2" type="ORF">FHS83_000266</name>
</gene>
<protein>
    <submittedName>
        <fullName evidence="2">Quinol monooxygenase YgiN</fullName>
    </submittedName>
</protein>
<keyword evidence="2" id="KW-0560">Oxidoreductase</keyword>
<sequence>MKTEISVVAALKAAPGMEAALEAVIRPCVEASRKEAGNISYVAHRDVNEPGRYVFVERWASREALAAHEQEPHFKALVAGVAGKVDGPLSVSILSALD</sequence>
<dbReference type="EMBL" id="JAASRM010000001">
    <property type="protein sequence ID" value="NIK86948.1"/>
    <property type="molecule type" value="Genomic_DNA"/>
</dbReference>
<dbReference type="GO" id="GO:0005829">
    <property type="term" value="C:cytosol"/>
    <property type="evidence" value="ECO:0007669"/>
    <property type="project" value="TreeGrafter"/>
</dbReference>
<dbReference type="RefSeq" id="WP_167080099.1">
    <property type="nucleotide sequence ID" value="NZ_BAAADC010000001.1"/>
</dbReference>